<feature type="transmembrane region" description="Helical" evidence="2">
    <location>
        <begin position="259"/>
        <end position="276"/>
    </location>
</feature>
<feature type="transmembrane region" description="Helical" evidence="2">
    <location>
        <begin position="226"/>
        <end position="247"/>
    </location>
</feature>
<dbReference type="EMBL" id="LDPR01000007">
    <property type="protein sequence ID" value="KLO36798.1"/>
    <property type="molecule type" value="Genomic_DNA"/>
</dbReference>
<dbReference type="PANTHER" id="PTHR22911">
    <property type="entry name" value="ACYL-MALONYL CONDENSING ENZYME-RELATED"/>
    <property type="match status" value="1"/>
</dbReference>
<dbReference type="OrthoDB" id="154915at2"/>
<evidence type="ECO:0000259" key="3">
    <source>
        <dbReference type="Pfam" id="PF00892"/>
    </source>
</evidence>
<dbReference type="AlphaFoldDB" id="A0A0I9U6M8"/>
<feature type="transmembrane region" description="Helical" evidence="2">
    <location>
        <begin position="44"/>
        <end position="63"/>
    </location>
</feature>
<evidence type="ECO:0000313" key="5">
    <source>
        <dbReference type="Proteomes" id="UP000036334"/>
    </source>
</evidence>
<evidence type="ECO:0000313" key="4">
    <source>
        <dbReference type="EMBL" id="KLO36798.1"/>
    </source>
</evidence>
<evidence type="ECO:0000256" key="1">
    <source>
        <dbReference type="ARBA" id="ARBA00007362"/>
    </source>
</evidence>
<accession>A0A0I9U6M8</accession>
<comment type="caution">
    <text evidence="4">The sequence shown here is derived from an EMBL/GenBank/DDBJ whole genome shotgun (WGS) entry which is preliminary data.</text>
</comment>
<sequence>MNAKNTVRLGIAFAIMSAITFGVSGSFAKALLEAGWTPTAAVTARLAGGALVVVLVATIVNRGWLSEAIAHGKTLIVYGVIPVAGVQLCFYNAVSHLSVGVALLLEYLSPVLVVGWVWASTRKRPKTSTLVGAALALAGASIVLNVFSGAKIEIVGVAWALGATVCGACYFLLSHRVSAGGEGLDPLTLAAGGLIVGAITVALLGVCGVFPMTFTTNDTVVAGHTTSFLVPVVALGLVATAMAYLFGINGVARLGPSHASLMGLGEVLCAVTWAWLLVGEEITWAQAVGGGVVLLGLALASRSADRTTAQATWPEVGVVDGLVVEPG</sequence>
<dbReference type="RefSeq" id="WP_047314078.1">
    <property type="nucleotide sequence ID" value="NZ_LDPQ01000004.1"/>
</dbReference>
<dbReference type="InterPro" id="IPR000620">
    <property type="entry name" value="EamA_dom"/>
</dbReference>
<dbReference type="PANTHER" id="PTHR22911:SF79">
    <property type="entry name" value="MOBA-LIKE NTP TRANSFERASE DOMAIN-CONTAINING PROTEIN"/>
    <property type="match status" value="1"/>
</dbReference>
<feature type="transmembrane region" description="Helical" evidence="2">
    <location>
        <begin position="99"/>
        <end position="118"/>
    </location>
</feature>
<feature type="transmembrane region" description="Helical" evidence="2">
    <location>
        <begin position="282"/>
        <end position="300"/>
    </location>
</feature>
<dbReference type="PATRIC" id="fig|29311.18.peg.3228"/>
<reference evidence="4 5" key="1">
    <citation type="submission" date="2015-05" db="EMBL/GenBank/DDBJ databases">
        <title>Genome sequence of Mycobacterium haemophilum.</title>
        <authorList>
            <person name="Greninger A.L."/>
            <person name="Cunningham G."/>
            <person name="Miller S."/>
        </authorList>
    </citation>
    <scope>NUCLEOTIDE SEQUENCE [LARGE SCALE GENOMIC DNA]</scope>
    <source>
        <strain evidence="5">UC1</strain>
    </source>
</reference>
<dbReference type="Pfam" id="PF00892">
    <property type="entry name" value="EamA"/>
    <property type="match status" value="2"/>
</dbReference>
<feature type="transmembrane region" description="Helical" evidence="2">
    <location>
        <begin position="130"/>
        <end position="148"/>
    </location>
</feature>
<evidence type="ECO:0000256" key="2">
    <source>
        <dbReference type="SAM" id="Phobius"/>
    </source>
</evidence>
<keyword evidence="2" id="KW-0812">Transmembrane</keyword>
<keyword evidence="5" id="KW-1185">Reference proteome</keyword>
<dbReference type="Proteomes" id="UP000036334">
    <property type="component" value="Unassembled WGS sequence"/>
</dbReference>
<dbReference type="GO" id="GO:0016020">
    <property type="term" value="C:membrane"/>
    <property type="evidence" value="ECO:0007669"/>
    <property type="project" value="InterPro"/>
</dbReference>
<dbReference type="InterPro" id="IPR037185">
    <property type="entry name" value="EmrE-like"/>
</dbReference>
<gene>
    <name evidence="4" type="ORF">ABH38_10285</name>
</gene>
<keyword evidence="2" id="KW-0472">Membrane</keyword>
<feature type="transmembrane region" description="Helical" evidence="2">
    <location>
        <begin position="194"/>
        <end position="214"/>
    </location>
</feature>
<proteinExistence type="inferred from homology"/>
<dbReference type="SUPFAM" id="SSF103481">
    <property type="entry name" value="Multidrug resistance efflux transporter EmrE"/>
    <property type="match status" value="2"/>
</dbReference>
<name>A0A0I9U6M8_9MYCO</name>
<keyword evidence="2" id="KW-1133">Transmembrane helix</keyword>
<feature type="domain" description="EamA" evidence="3">
    <location>
        <begin position="156"/>
        <end position="301"/>
    </location>
</feature>
<feature type="transmembrane region" description="Helical" evidence="2">
    <location>
        <begin position="154"/>
        <end position="173"/>
    </location>
</feature>
<protein>
    <submittedName>
        <fullName evidence="4">Membrane protein</fullName>
    </submittedName>
</protein>
<organism evidence="4 5">
    <name type="scientific">Mycobacterium haemophilum</name>
    <dbReference type="NCBI Taxonomy" id="29311"/>
    <lineage>
        <taxon>Bacteria</taxon>
        <taxon>Bacillati</taxon>
        <taxon>Actinomycetota</taxon>
        <taxon>Actinomycetes</taxon>
        <taxon>Mycobacteriales</taxon>
        <taxon>Mycobacteriaceae</taxon>
        <taxon>Mycobacterium</taxon>
    </lineage>
</organism>
<feature type="transmembrane region" description="Helical" evidence="2">
    <location>
        <begin position="75"/>
        <end position="93"/>
    </location>
</feature>
<comment type="similarity">
    <text evidence="1">Belongs to the EamA transporter family.</text>
</comment>
<feature type="domain" description="EamA" evidence="3">
    <location>
        <begin position="9"/>
        <end position="144"/>
    </location>
</feature>
<dbReference type="STRING" id="1202450.B586_11155"/>